<evidence type="ECO:0000256" key="2">
    <source>
        <dbReference type="ARBA" id="ARBA00022475"/>
    </source>
</evidence>
<dbReference type="Proteomes" id="UP000006135">
    <property type="component" value="Plasmid megaplasmid"/>
</dbReference>
<dbReference type="InterPro" id="IPR003399">
    <property type="entry name" value="Mce/MlaD"/>
</dbReference>
<evidence type="ECO:0000313" key="10">
    <source>
        <dbReference type="Proteomes" id="UP000006135"/>
    </source>
</evidence>
<dbReference type="HOGENOM" id="CLU_018765_4_0_6"/>
<evidence type="ECO:0000313" key="9">
    <source>
        <dbReference type="EMBL" id="AEK59624.1"/>
    </source>
</evidence>
<evidence type="ECO:0000256" key="5">
    <source>
        <dbReference type="ARBA" id="ARBA00022989"/>
    </source>
</evidence>
<keyword evidence="10" id="KW-1185">Reference proteome</keyword>
<proteinExistence type="predicted"/>
<keyword evidence="2" id="KW-1003">Cell membrane</keyword>
<dbReference type="EMBL" id="CP002574">
    <property type="protein sequence ID" value="AEK59624.1"/>
    <property type="molecule type" value="Genomic_DNA"/>
</dbReference>
<keyword evidence="4 7" id="KW-0812">Transmembrane</keyword>
<dbReference type="KEGG" id="acu:Atc_m093"/>
<evidence type="ECO:0000256" key="1">
    <source>
        <dbReference type="ARBA" id="ARBA00004533"/>
    </source>
</evidence>
<feature type="domain" description="Mce/MlaD" evidence="8">
    <location>
        <begin position="48"/>
        <end position="138"/>
    </location>
</feature>
<evidence type="ECO:0000256" key="3">
    <source>
        <dbReference type="ARBA" id="ARBA00022519"/>
    </source>
</evidence>
<name>F9ZUH5_ACICS</name>
<dbReference type="Pfam" id="PF02470">
    <property type="entry name" value="MlaD"/>
    <property type="match status" value="1"/>
</dbReference>
<keyword evidence="3" id="KW-0997">Cell inner membrane</keyword>
<sequence>MREYIMSELATPPAKLQRTRWPGLIWAVPIAALAIVGWLALRSYMAQGPLVTVRFSTIGGIKPDHTVVKYRGVIVGHVNAVRLSKSLDEISVTMRFEPYMAGHLGKGTRYWIGGESVSFANLRSLKSLISGPYIGIDPHPGHTVTPVVGLNQEPVLKSEPQGVTVVLKAKELGNISRGAPLFYKGYRIGEIRGEAMLPDGSGFEIYAFIPEKYLKLINSRSRFWSSGTIGVSLFGDHPGVHVPAIPALLSGAVTLSTPESGNAVHDNEVFPLYENATAARSAPDRYAVPYRLVTTGGPQGLLIGAPVLLEGARVGSVTQVHMHYDTLHHVLRTDILIALDPKRIPLSQGSIWRLSDPQTQMNSLLRHLIAHGLRAELSSEVPLLGPKLITLNQITGAPPARLIAGSPPQIPMVSSVGINDIVKHINAVMQQIHEMPLPEIARNIHTLTAKLAQLSRSPQTRQTLKHLDQSMTHLDQLMQTANARLPDILKTLHDTVQQADEALHASNALLHSGGAAASNPESTTLPHTLYELSRTAQSLRALMDYLDSHPNALVFGKRP</sequence>
<keyword evidence="9" id="KW-0614">Plasmid</keyword>
<organism evidence="9 10">
    <name type="scientific">Acidithiobacillus caldus (strain SM-1)</name>
    <dbReference type="NCBI Taxonomy" id="990288"/>
    <lineage>
        <taxon>Bacteria</taxon>
        <taxon>Pseudomonadati</taxon>
        <taxon>Pseudomonadota</taxon>
        <taxon>Acidithiobacillia</taxon>
        <taxon>Acidithiobacillales</taxon>
        <taxon>Acidithiobacillaceae</taxon>
        <taxon>Acidithiobacillus</taxon>
    </lineage>
</organism>
<dbReference type="PANTHER" id="PTHR30462">
    <property type="entry name" value="INTERMEMBRANE TRANSPORT PROTEIN PQIB-RELATED"/>
    <property type="match status" value="1"/>
</dbReference>
<gene>
    <name evidence="9" type="ordered locus">Atc_m093</name>
</gene>
<dbReference type="AlphaFoldDB" id="F9ZUH5"/>
<reference evidence="9 10" key="1">
    <citation type="journal article" date="2011" name="J. Genet. Genomics">
        <title>Unraveling the Acidithiobacillus caldus complete genome and its central metabolisms for carbon assimilation.</title>
        <authorList>
            <person name="You X.Y."/>
            <person name="Guo X."/>
            <person name="Zheng H.J."/>
            <person name="Zhang M.J."/>
            <person name="Liu L.J."/>
            <person name="Zhu Y.Q."/>
            <person name="Zhu B."/>
            <person name="Wang S.Y."/>
            <person name="Zhao G.P."/>
            <person name="Poetsch A."/>
            <person name="Jiang C.Y."/>
            <person name="Liu S.J."/>
        </authorList>
    </citation>
    <scope>NUCLEOTIDE SEQUENCE [LARGE SCALE GENOMIC DNA]</scope>
    <source>
        <strain evidence="9 10">SM-1</strain>
        <plasmid evidence="10">Plasmid megaplasmid</plasmid>
    </source>
</reference>
<dbReference type="GO" id="GO:0005886">
    <property type="term" value="C:plasma membrane"/>
    <property type="evidence" value="ECO:0007669"/>
    <property type="project" value="UniProtKB-SubCell"/>
</dbReference>
<comment type="subcellular location">
    <subcellularLocation>
        <location evidence="1">Cell inner membrane</location>
    </subcellularLocation>
</comment>
<accession>F9ZUH5</accession>
<evidence type="ECO:0000256" key="7">
    <source>
        <dbReference type="SAM" id="Phobius"/>
    </source>
</evidence>
<keyword evidence="5 7" id="KW-1133">Transmembrane helix</keyword>
<evidence type="ECO:0000259" key="8">
    <source>
        <dbReference type="Pfam" id="PF02470"/>
    </source>
</evidence>
<evidence type="ECO:0000256" key="6">
    <source>
        <dbReference type="ARBA" id="ARBA00023136"/>
    </source>
</evidence>
<keyword evidence="6 7" id="KW-0472">Membrane</keyword>
<geneLocation type="plasmid" evidence="9">
    <name>megaplasmid</name>
</geneLocation>
<dbReference type="InterPro" id="IPR051800">
    <property type="entry name" value="PqiA-PqiB_transport"/>
</dbReference>
<evidence type="ECO:0000256" key="4">
    <source>
        <dbReference type="ARBA" id="ARBA00022692"/>
    </source>
</evidence>
<dbReference type="PANTHER" id="PTHR30462:SF0">
    <property type="entry name" value="INTERMEMBRANE TRANSPORT PROTEIN YEBT"/>
    <property type="match status" value="1"/>
</dbReference>
<feature type="transmembrane region" description="Helical" evidence="7">
    <location>
        <begin position="21"/>
        <end position="41"/>
    </location>
</feature>
<protein>
    <recommendedName>
        <fullName evidence="8">Mce/MlaD domain-containing protein</fullName>
    </recommendedName>
</protein>